<keyword evidence="1" id="KW-0472">Membrane</keyword>
<keyword evidence="3" id="KW-1185">Reference proteome</keyword>
<feature type="transmembrane region" description="Helical" evidence="1">
    <location>
        <begin position="95"/>
        <end position="114"/>
    </location>
</feature>
<evidence type="ECO:0000256" key="1">
    <source>
        <dbReference type="SAM" id="Phobius"/>
    </source>
</evidence>
<proteinExistence type="predicted"/>
<dbReference type="Proteomes" id="UP000054217">
    <property type="component" value="Unassembled WGS sequence"/>
</dbReference>
<dbReference type="OrthoDB" id="3187264at2759"/>
<accession>A0A0C3KYD4</accession>
<dbReference type="AlphaFoldDB" id="A0A0C3KYD4"/>
<organism evidence="2 3">
    <name type="scientific">Pisolithus tinctorius Marx 270</name>
    <dbReference type="NCBI Taxonomy" id="870435"/>
    <lineage>
        <taxon>Eukaryota</taxon>
        <taxon>Fungi</taxon>
        <taxon>Dikarya</taxon>
        <taxon>Basidiomycota</taxon>
        <taxon>Agaricomycotina</taxon>
        <taxon>Agaricomycetes</taxon>
        <taxon>Agaricomycetidae</taxon>
        <taxon>Boletales</taxon>
        <taxon>Sclerodermatineae</taxon>
        <taxon>Pisolithaceae</taxon>
        <taxon>Pisolithus</taxon>
    </lineage>
</organism>
<sequence length="155" mass="17059">MPRFRLQSIGESISKHTFRQLKFIIPGAIITYAFDTHHVVLDLSTHSEPSNMARLSALLSLALGSFVVGLFLYVLFVPWIQGIELNYRLWRQSPVLSSVIPVLTASILAGWSLLSITLGKWSKLGYIEGIIGASGLYALTFGLIGLLPAPKIHRA</sequence>
<dbReference type="EMBL" id="KN831944">
    <property type="protein sequence ID" value="KIO14542.1"/>
    <property type="molecule type" value="Genomic_DNA"/>
</dbReference>
<gene>
    <name evidence="2" type="ORF">M404DRAFT_991300</name>
</gene>
<reference evidence="3" key="2">
    <citation type="submission" date="2015-01" db="EMBL/GenBank/DDBJ databases">
        <title>Evolutionary Origins and Diversification of the Mycorrhizal Mutualists.</title>
        <authorList>
            <consortium name="DOE Joint Genome Institute"/>
            <consortium name="Mycorrhizal Genomics Consortium"/>
            <person name="Kohler A."/>
            <person name="Kuo A."/>
            <person name="Nagy L.G."/>
            <person name="Floudas D."/>
            <person name="Copeland A."/>
            <person name="Barry K.W."/>
            <person name="Cichocki N."/>
            <person name="Veneault-Fourrey C."/>
            <person name="LaButti K."/>
            <person name="Lindquist E.A."/>
            <person name="Lipzen A."/>
            <person name="Lundell T."/>
            <person name="Morin E."/>
            <person name="Murat C."/>
            <person name="Riley R."/>
            <person name="Ohm R."/>
            <person name="Sun H."/>
            <person name="Tunlid A."/>
            <person name="Henrissat B."/>
            <person name="Grigoriev I.V."/>
            <person name="Hibbett D.S."/>
            <person name="Martin F."/>
        </authorList>
    </citation>
    <scope>NUCLEOTIDE SEQUENCE [LARGE SCALE GENOMIC DNA]</scope>
    <source>
        <strain evidence="3">Marx 270</strain>
    </source>
</reference>
<protein>
    <submittedName>
        <fullName evidence="2">Uncharacterized protein</fullName>
    </submittedName>
</protein>
<evidence type="ECO:0000313" key="3">
    <source>
        <dbReference type="Proteomes" id="UP000054217"/>
    </source>
</evidence>
<keyword evidence="1" id="KW-0812">Transmembrane</keyword>
<dbReference type="HOGENOM" id="CLU_122015_0_0_1"/>
<keyword evidence="1" id="KW-1133">Transmembrane helix</keyword>
<reference evidence="2 3" key="1">
    <citation type="submission" date="2014-04" db="EMBL/GenBank/DDBJ databases">
        <authorList>
            <consortium name="DOE Joint Genome Institute"/>
            <person name="Kuo A."/>
            <person name="Kohler A."/>
            <person name="Costa M.D."/>
            <person name="Nagy L.G."/>
            <person name="Floudas D."/>
            <person name="Copeland A."/>
            <person name="Barry K.W."/>
            <person name="Cichocki N."/>
            <person name="Veneault-Fourrey C."/>
            <person name="LaButti K."/>
            <person name="Lindquist E.A."/>
            <person name="Lipzen A."/>
            <person name="Lundell T."/>
            <person name="Morin E."/>
            <person name="Murat C."/>
            <person name="Sun H."/>
            <person name="Tunlid A."/>
            <person name="Henrissat B."/>
            <person name="Grigoriev I.V."/>
            <person name="Hibbett D.S."/>
            <person name="Martin F."/>
            <person name="Nordberg H.P."/>
            <person name="Cantor M.N."/>
            <person name="Hua S.X."/>
        </authorList>
    </citation>
    <scope>NUCLEOTIDE SEQUENCE [LARGE SCALE GENOMIC DNA]</scope>
    <source>
        <strain evidence="2 3">Marx 270</strain>
    </source>
</reference>
<evidence type="ECO:0000313" key="2">
    <source>
        <dbReference type="EMBL" id="KIO14542.1"/>
    </source>
</evidence>
<name>A0A0C3KYD4_PISTI</name>
<feature type="transmembrane region" description="Helical" evidence="1">
    <location>
        <begin position="126"/>
        <end position="147"/>
    </location>
</feature>
<feature type="transmembrane region" description="Helical" evidence="1">
    <location>
        <begin position="52"/>
        <end position="75"/>
    </location>
</feature>
<dbReference type="InParanoid" id="A0A0C3KYD4"/>
<feature type="transmembrane region" description="Helical" evidence="1">
    <location>
        <begin position="21"/>
        <end position="40"/>
    </location>
</feature>